<dbReference type="PROSITE" id="PS51770">
    <property type="entry name" value="HOTDOG_ACOT"/>
    <property type="match status" value="2"/>
</dbReference>
<feature type="domain" description="HotDog ACOT-type" evidence="5">
    <location>
        <begin position="287"/>
        <end position="410"/>
    </location>
</feature>
<sequence length="458" mass="51315">MLGFSGRTARQKCLTTVTHPTNHINRLPQLERSSTWQANPETRMIWQPMRVKTPWIDALKESREARVSGNIPMPTTVKLDLTPKKIQESSYKAILPLTRDPWLLDTYLNASGHIRLGTLMKDVDALAGIVANRHTGDGVTTVTAAVDRIMIDNPLMEIFDLEISGKITYTSGRSSMEISCQVAKARLAGEIAQPDDVLITCTFTMVSLDPQTKSPVSVPPIILRTEEERNLFKAGEKNYQMKRTLRKRSVLLKAPDDEESLAAHSQWIKHIVTSDSSSNSKPQALTGETTLRSTMIMQPSDRNRHNFMIFGGFLLKETFELAFCCAASFAQSRPNFLSLDPSTFDNPVPVGSLLYLCATVSYTESIELEGDECKYTKVHVHVNSEVRDVDTKMKKPTGIFNYTFLVEEDIQVVPETYSDFMLWTEARRRALQVAADPAQKVSTLRALQNSAKGKSRVL</sequence>
<evidence type="ECO:0000259" key="5">
    <source>
        <dbReference type="PROSITE" id="PS51770"/>
    </source>
</evidence>
<dbReference type="AlphaFoldDB" id="A0A9W4JI58"/>
<proteinExistence type="inferred from homology"/>
<dbReference type="GO" id="GO:0006637">
    <property type="term" value="P:acyl-CoA metabolic process"/>
    <property type="evidence" value="ECO:0007669"/>
    <property type="project" value="TreeGrafter"/>
</dbReference>
<evidence type="ECO:0000313" key="7">
    <source>
        <dbReference type="Proteomes" id="UP001152649"/>
    </source>
</evidence>
<reference evidence="6" key="1">
    <citation type="submission" date="2021-07" db="EMBL/GenBank/DDBJ databases">
        <authorList>
            <person name="Branca A.L. A."/>
        </authorList>
    </citation>
    <scope>NUCLEOTIDE SEQUENCE</scope>
</reference>
<dbReference type="GO" id="GO:0047617">
    <property type="term" value="F:fatty acyl-CoA hydrolase activity"/>
    <property type="evidence" value="ECO:0007669"/>
    <property type="project" value="TreeGrafter"/>
</dbReference>
<dbReference type="Proteomes" id="UP001152649">
    <property type="component" value="Unassembled WGS sequence"/>
</dbReference>
<dbReference type="PANTHER" id="PTHR12655:SF0">
    <property type="entry name" value="ACYL-COENZYME A THIOESTERASE 9, MITOCHONDRIAL"/>
    <property type="match status" value="1"/>
</dbReference>
<dbReference type="FunFam" id="3.10.129.10:FF:000038">
    <property type="entry name" value="Acyl-CoA thioester hydrolase"/>
    <property type="match status" value="1"/>
</dbReference>
<comment type="similarity">
    <text evidence="1">Belongs to the acyl coenzyme A hydrolase family.</text>
</comment>
<protein>
    <recommendedName>
        <fullName evidence="5">HotDog ACOT-type domain-containing protein</fullName>
    </recommendedName>
</protein>
<keyword evidence="2" id="KW-0677">Repeat</keyword>
<organism evidence="6 7">
    <name type="scientific">Penicillium salamii</name>
    <dbReference type="NCBI Taxonomy" id="1612424"/>
    <lineage>
        <taxon>Eukaryota</taxon>
        <taxon>Fungi</taxon>
        <taxon>Dikarya</taxon>
        <taxon>Ascomycota</taxon>
        <taxon>Pezizomycotina</taxon>
        <taxon>Eurotiomycetes</taxon>
        <taxon>Eurotiomycetidae</taxon>
        <taxon>Eurotiales</taxon>
        <taxon>Aspergillaceae</taxon>
        <taxon>Penicillium</taxon>
    </lineage>
</organism>
<dbReference type="FunFam" id="3.10.129.10:FF:000032">
    <property type="entry name" value="Acyl-CoA thioester hydrolase"/>
    <property type="match status" value="1"/>
</dbReference>
<dbReference type="PANTHER" id="PTHR12655">
    <property type="entry name" value="ACYL-COA THIOESTERASE"/>
    <property type="match status" value="1"/>
</dbReference>
<evidence type="ECO:0000256" key="4">
    <source>
        <dbReference type="ARBA" id="ARBA00022946"/>
    </source>
</evidence>
<dbReference type="CDD" id="cd03442">
    <property type="entry name" value="BFIT_BACH"/>
    <property type="match status" value="2"/>
</dbReference>
<name>A0A9W4JI58_9EURO</name>
<dbReference type="InterPro" id="IPR033120">
    <property type="entry name" value="HOTDOG_ACOT"/>
</dbReference>
<evidence type="ECO:0000256" key="2">
    <source>
        <dbReference type="ARBA" id="ARBA00022737"/>
    </source>
</evidence>
<feature type="domain" description="HotDog ACOT-type" evidence="5">
    <location>
        <begin position="93"/>
        <end position="211"/>
    </location>
</feature>
<accession>A0A9W4JI58</accession>
<dbReference type="GO" id="GO:0005739">
    <property type="term" value="C:mitochondrion"/>
    <property type="evidence" value="ECO:0007669"/>
    <property type="project" value="TreeGrafter"/>
</dbReference>
<comment type="caution">
    <text evidence="6">The sequence shown here is derived from an EMBL/GenBank/DDBJ whole genome shotgun (WGS) entry which is preliminary data.</text>
</comment>
<keyword evidence="4" id="KW-0809">Transit peptide</keyword>
<dbReference type="OrthoDB" id="10055769at2759"/>
<dbReference type="InterPro" id="IPR029069">
    <property type="entry name" value="HotDog_dom_sf"/>
</dbReference>
<dbReference type="EMBL" id="CAJVPG010000377">
    <property type="protein sequence ID" value="CAG8400656.1"/>
    <property type="molecule type" value="Genomic_DNA"/>
</dbReference>
<keyword evidence="7" id="KW-1185">Reference proteome</keyword>
<gene>
    <name evidence="6" type="ORF">PSALAMII_LOCUS7751</name>
</gene>
<dbReference type="Gene3D" id="3.10.129.10">
    <property type="entry name" value="Hotdog Thioesterase"/>
    <property type="match status" value="2"/>
</dbReference>
<evidence type="ECO:0000256" key="3">
    <source>
        <dbReference type="ARBA" id="ARBA00022801"/>
    </source>
</evidence>
<keyword evidence="3" id="KW-0378">Hydrolase</keyword>
<evidence type="ECO:0000256" key="1">
    <source>
        <dbReference type="ARBA" id="ARBA00010458"/>
    </source>
</evidence>
<dbReference type="SUPFAM" id="SSF54637">
    <property type="entry name" value="Thioesterase/thiol ester dehydrase-isomerase"/>
    <property type="match status" value="2"/>
</dbReference>
<evidence type="ECO:0000313" key="6">
    <source>
        <dbReference type="EMBL" id="CAG8400656.1"/>
    </source>
</evidence>